<evidence type="ECO:0000256" key="2">
    <source>
        <dbReference type="ARBA" id="ARBA00022964"/>
    </source>
</evidence>
<evidence type="ECO:0000256" key="5">
    <source>
        <dbReference type="PROSITE-ProRule" id="PRU00152"/>
    </source>
</evidence>
<keyword evidence="10" id="KW-1185">Reference proteome</keyword>
<evidence type="ECO:0000256" key="6">
    <source>
        <dbReference type="SAM" id="MobiDB-lite"/>
    </source>
</evidence>
<keyword evidence="4" id="KW-0443">Lipid metabolism</keyword>
<evidence type="ECO:0000256" key="1">
    <source>
        <dbReference type="ARBA" id="ARBA00022723"/>
    </source>
</evidence>
<dbReference type="SMART" id="SM00308">
    <property type="entry name" value="LH2"/>
    <property type="match status" value="1"/>
</dbReference>
<feature type="non-terminal residue" evidence="9">
    <location>
        <position position="321"/>
    </location>
</feature>
<dbReference type="SUPFAM" id="SSF48484">
    <property type="entry name" value="Lipoxigenase"/>
    <property type="match status" value="1"/>
</dbReference>
<dbReference type="Gene3D" id="1.20.245.10">
    <property type="entry name" value="Lipoxygenase-1, Domain 5"/>
    <property type="match status" value="1"/>
</dbReference>
<feature type="domain" description="PLAT" evidence="7">
    <location>
        <begin position="46"/>
        <end position="165"/>
    </location>
</feature>
<comment type="caution">
    <text evidence="9">The sequence shown here is derived from an EMBL/GenBank/DDBJ whole genome shotgun (WGS) entry which is preliminary data.</text>
</comment>
<dbReference type="Gene3D" id="2.60.60.20">
    <property type="entry name" value="PLAT/LH2 domain"/>
    <property type="match status" value="1"/>
</dbReference>
<evidence type="ECO:0000313" key="9">
    <source>
        <dbReference type="EMBL" id="CAI8052357.1"/>
    </source>
</evidence>
<dbReference type="GO" id="GO:0034440">
    <property type="term" value="P:lipid oxidation"/>
    <property type="evidence" value="ECO:0007669"/>
    <property type="project" value="InterPro"/>
</dbReference>
<dbReference type="PROSITE" id="PS51393">
    <property type="entry name" value="LIPOXYGENASE_3"/>
    <property type="match status" value="1"/>
</dbReference>
<protein>
    <submittedName>
        <fullName evidence="9">Polyunsaturated fatty acid 5-lipoxygenase</fullName>
    </submittedName>
</protein>
<sequence length="321" mass="36513">MAEYDVPAINSTIQQREEVPYNDDNPSSNSLPPFRLKPNPLEADHYYYGIRVVTGSQEEAGTDFNADIYATLIGNKARSDGDKMLGWWEIFSNDNKQCNDLILECSQSIGEVLVVSLENKASGKHSWYVDFLEVHDFSSAEKRVFPCYHWIGAEDSISCSSSTKLLQDIGSNQILEKHRDYQIKRRREIYPWMRNEDLCLPSSIDSSVDLPLDEGFEKLKNFHFFSNALIGALKSKVAGLSLDVDSLYGYEQYASLLGEPDFRVYELGRWMSDVEFGRQVLNGVNPVVIHRCESLPAKFPVTNEMVQSSLHRGLTLDQEMK</sequence>
<evidence type="ECO:0000313" key="10">
    <source>
        <dbReference type="Proteomes" id="UP001174909"/>
    </source>
</evidence>
<keyword evidence="2" id="KW-0223">Dioxygenase</keyword>
<evidence type="ECO:0000256" key="3">
    <source>
        <dbReference type="ARBA" id="ARBA00023002"/>
    </source>
</evidence>
<proteinExistence type="predicted"/>
<keyword evidence="1" id="KW-0479">Metal-binding</keyword>
<dbReference type="Pfam" id="PF01477">
    <property type="entry name" value="PLAT"/>
    <property type="match status" value="1"/>
</dbReference>
<gene>
    <name evidence="9" type="ORF">GBAR_LOCUS28639</name>
</gene>
<reference evidence="9" key="1">
    <citation type="submission" date="2023-03" db="EMBL/GenBank/DDBJ databases">
        <authorList>
            <person name="Steffen K."/>
            <person name="Cardenas P."/>
        </authorList>
    </citation>
    <scope>NUCLEOTIDE SEQUENCE</scope>
</reference>
<accession>A0AA35TSN0</accession>
<comment type="caution">
    <text evidence="5">Lacks conserved residue(s) required for the propagation of feature annotation.</text>
</comment>
<dbReference type="SUPFAM" id="SSF49723">
    <property type="entry name" value="Lipase/lipooxygenase domain (PLAT/LH2 domain)"/>
    <property type="match status" value="1"/>
</dbReference>
<dbReference type="InterPro" id="IPR013819">
    <property type="entry name" value="LipOase_C"/>
</dbReference>
<dbReference type="PROSITE" id="PS50095">
    <property type="entry name" value="PLAT"/>
    <property type="match status" value="1"/>
</dbReference>
<keyword evidence="3" id="KW-0560">Oxidoreductase</keyword>
<dbReference type="GO" id="GO:0046872">
    <property type="term" value="F:metal ion binding"/>
    <property type="evidence" value="ECO:0007669"/>
    <property type="project" value="UniProtKB-KW"/>
</dbReference>
<evidence type="ECO:0000256" key="4">
    <source>
        <dbReference type="ARBA" id="ARBA00023098"/>
    </source>
</evidence>
<organism evidence="9 10">
    <name type="scientific">Geodia barretti</name>
    <name type="common">Barrett's horny sponge</name>
    <dbReference type="NCBI Taxonomy" id="519541"/>
    <lineage>
        <taxon>Eukaryota</taxon>
        <taxon>Metazoa</taxon>
        <taxon>Porifera</taxon>
        <taxon>Demospongiae</taxon>
        <taxon>Heteroscleromorpha</taxon>
        <taxon>Tetractinellida</taxon>
        <taxon>Astrophorina</taxon>
        <taxon>Geodiidae</taxon>
        <taxon>Geodia</taxon>
    </lineage>
</organism>
<feature type="domain" description="Lipoxygenase" evidence="8">
    <location>
        <begin position="165"/>
        <end position="321"/>
    </location>
</feature>
<dbReference type="EMBL" id="CASHTH010004005">
    <property type="protein sequence ID" value="CAI8052357.1"/>
    <property type="molecule type" value="Genomic_DNA"/>
</dbReference>
<evidence type="ECO:0000259" key="7">
    <source>
        <dbReference type="PROSITE" id="PS50095"/>
    </source>
</evidence>
<dbReference type="InterPro" id="IPR000907">
    <property type="entry name" value="LipOase"/>
</dbReference>
<dbReference type="AlphaFoldDB" id="A0AA35TSN0"/>
<dbReference type="InterPro" id="IPR036226">
    <property type="entry name" value="LipOase_C_sf"/>
</dbReference>
<name>A0AA35TSN0_GEOBA</name>
<dbReference type="GO" id="GO:0016702">
    <property type="term" value="F:oxidoreductase activity, acting on single donors with incorporation of molecular oxygen, incorporation of two atoms of oxygen"/>
    <property type="evidence" value="ECO:0007669"/>
    <property type="project" value="InterPro"/>
</dbReference>
<dbReference type="Proteomes" id="UP001174909">
    <property type="component" value="Unassembled WGS sequence"/>
</dbReference>
<dbReference type="InterPro" id="IPR001024">
    <property type="entry name" value="PLAT/LH2_dom"/>
</dbReference>
<dbReference type="InterPro" id="IPR036392">
    <property type="entry name" value="PLAT/LH2_dom_sf"/>
</dbReference>
<dbReference type="PANTHER" id="PTHR11771">
    <property type="entry name" value="LIPOXYGENASE"/>
    <property type="match status" value="1"/>
</dbReference>
<feature type="region of interest" description="Disordered" evidence="6">
    <location>
        <begin position="1"/>
        <end position="35"/>
    </location>
</feature>
<evidence type="ECO:0000259" key="8">
    <source>
        <dbReference type="PROSITE" id="PS51393"/>
    </source>
</evidence>